<accession>A0A0E9VM11</accession>
<evidence type="ECO:0000313" key="1">
    <source>
        <dbReference type="EMBL" id="JAH78238.1"/>
    </source>
</evidence>
<reference evidence="1" key="2">
    <citation type="journal article" date="2015" name="Fish Shellfish Immunol.">
        <title>Early steps in the European eel (Anguilla anguilla)-Vibrio vulnificus interaction in the gills: Role of the RtxA13 toxin.</title>
        <authorList>
            <person name="Callol A."/>
            <person name="Pajuelo D."/>
            <person name="Ebbesson L."/>
            <person name="Teles M."/>
            <person name="MacKenzie S."/>
            <person name="Amaro C."/>
        </authorList>
    </citation>
    <scope>NUCLEOTIDE SEQUENCE</scope>
</reference>
<proteinExistence type="predicted"/>
<sequence length="48" mass="5401">MFIQPCCDKSFCTAFILANRKRLLMMISKCKFNVNALHCSDCSIAALV</sequence>
<organism evidence="1">
    <name type="scientific">Anguilla anguilla</name>
    <name type="common">European freshwater eel</name>
    <name type="synonym">Muraena anguilla</name>
    <dbReference type="NCBI Taxonomy" id="7936"/>
    <lineage>
        <taxon>Eukaryota</taxon>
        <taxon>Metazoa</taxon>
        <taxon>Chordata</taxon>
        <taxon>Craniata</taxon>
        <taxon>Vertebrata</taxon>
        <taxon>Euteleostomi</taxon>
        <taxon>Actinopterygii</taxon>
        <taxon>Neopterygii</taxon>
        <taxon>Teleostei</taxon>
        <taxon>Anguilliformes</taxon>
        <taxon>Anguillidae</taxon>
        <taxon>Anguilla</taxon>
    </lineage>
</organism>
<reference evidence="1" key="1">
    <citation type="submission" date="2014-11" db="EMBL/GenBank/DDBJ databases">
        <authorList>
            <person name="Amaro Gonzalez C."/>
        </authorList>
    </citation>
    <scope>NUCLEOTIDE SEQUENCE</scope>
</reference>
<name>A0A0E9VM11_ANGAN</name>
<dbReference type="EMBL" id="GBXM01030339">
    <property type="protein sequence ID" value="JAH78238.1"/>
    <property type="molecule type" value="Transcribed_RNA"/>
</dbReference>
<dbReference type="AlphaFoldDB" id="A0A0E9VM11"/>
<protein>
    <submittedName>
        <fullName evidence="1">Uncharacterized protein</fullName>
    </submittedName>
</protein>